<dbReference type="EMBL" id="CP009416">
    <property type="protein sequence ID" value="AJD90464.1"/>
    <property type="molecule type" value="Genomic_DNA"/>
</dbReference>
<dbReference type="Pfam" id="PF14595">
    <property type="entry name" value="Thioredoxin_9"/>
    <property type="match status" value="1"/>
</dbReference>
<evidence type="ECO:0000313" key="1">
    <source>
        <dbReference type="EMBL" id="AJD90464.1"/>
    </source>
</evidence>
<sequence>MTNLNEWFEKGLTTKAYQEQMESHKENMEKVYDQFSVPAEDEAFFDQLKAQNLRAIVLTEDWCGDAMMNNPVLLKIAERSGMEVRFILRDSNLELMDQYLTNGKSRAIPIFIFIDQDGNEVAKWGPRAEKVQAFVDEARANLPAKEDPAFKDGQQLMIKQLTAAYTEREDFWHEIYLELKNKLTMVKSVN</sequence>
<organism evidence="1 2">
    <name type="scientific">Jeotgalibacillus malaysiensis</name>
    <dbReference type="NCBI Taxonomy" id="1508404"/>
    <lineage>
        <taxon>Bacteria</taxon>
        <taxon>Bacillati</taxon>
        <taxon>Bacillota</taxon>
        <taxon>Bacilli</taxon>
        <taxon>Bacillales</taxon>
        <taxon>Caryophanaceae</taxon>
        <taxon>Jeotgalibacillus</taxon>
    </lineage>
</organism>
<gene>
    <name evidence="1" type="ORF">JMA_11470</name>
</gene>
<proteinExistence type="predicted"/>
<evidence type="ECO:0000313" key="2">
    <source>
        <dbReference type="Proteomes" id="UP000031449"/>
    </source>
</evidence>
<accession>A0A0B5AQV3</accession>
<dbReference type="OrthoDB" id="6120799at2"/>
<dbReference type="STRING" id="1508404.JMA_11470"/>
<protein>
    <recommendedName>
        <fullName evidence="3">Thioredoxin</fullName>
    </recommendedName>
</protein>
<dbReference type="CDD" id="cd02947">
    <property type="entry name" value="TRX_family"/>
    <property type="match status" value="1"/>
</dbReference>
<dbReference type="SUPFAM" id="SSF52833">
    <property type="entry name" value="Thioredoxin-like"/>
    <property type="match status" value="1"/>
</dbReference>
<dbReference type="HOGENOM" id="CLU_114536_1_0_9"/>
<dbReference type="Proteomes" id="UP000031449">
    <property type="component" value="Chromosome"/>
</dbReference>
<evidence type="ECO:0008006" key="3">
    <source>
        <dbReference type="Google" id="ProtNLM"/>
    </source>
</evidence>
<dbReference type="BioCyc" id="JESP1508404:G14D9-10382-MONOMER"/>
<dbReference type="KEGG" id="jeo:JMA_11470"/>
<dbReference type="InterPro" id="IPR036249">
    <property type="entry name" value="Thioredoxin-like_sf"/>
</dbReference>
<dbReference type="Gene3D" id="3.40.30.10">
    <property type="entry name" value="Glutaredoxin"/>
    <property type="match status" value="1"/>
</dbReference>
<dbReference type="AlphaFoldDB" id="A0A0B5AQV3"/>
<name>A0A0B5AQV3_9BACL</name>
<reference evidence="1 2" key="1">
    <citation type="submission" date="2014-08" db="EMBL/GenBank/DDBJ databases">
        <title>Complete genome of a marine bacteria Jeotgalibacillus malaysiensis.</title>
        <authorList>
            <person name="Yaakop A.S."/>
            <person name="Chan K.-G."/>
            <person name="Goh K.M."/>
        </authorList>
    </citation>
    <scope>NUCLEOTIDE SEQUENCE [LARGE SCALE GENOMIC DNA]</scope>
    <source>
        <strain evidence="1 2">D5</strain>
    </source>
</reference>
<keyword evidence="2" id="KW-1185">Reference proteome</keyword>